<feature type="domain" description="Histone deacetylase" evidence="6">
    <location>
        <begin position="28"/>
        <end position="338"/>
    </location>
</feature>
<evidence type="ECO:0000259" key="6">
    <source>
        <dbReference type="Pfam" id="PF00850"/>
    </source>
</evidence>
<dbReference type="InterPro" id="IPR037138">
    <property type="entry name" value="His_deacetylse_dom_sf"/>
</dbReference>
<dbReference type="PRINTS" id="PR01270">
    <property type="entry name" value="HDASUPER"/>
</dbReference>
<dbReference type="Pfam" id="PF00850">
    <property type="entry name" value="Hist_deacetyl"/>
    <property type="match status" value="1"/>
</dbReference>
<organism evidence="7 8">
    <name type="scientific">Steroidobacter flavus</name>
    <dbReference type="NCBI Taxonomy" id="1842136"/>
    <lineage>
        <taxon>Bacteria</taxon>
        <taxon>Pseudomonadati</taxon>
        <taxon>Pseudomonadota</taxon>
        <taxon>Gammaproteobacteria</taxon>
        <taxon>Steroidobacterales</taxon>
        <taxon>Steroidobacteraceae</taxon>
        <taxon>Steroidobacter</taxon>
    </lineage>
</organism>
<protein>
    <submittedName>
        <fullName evidence="7">Histone deacetylase family protein</fullName>
    </submittedName>
</protein>
<comment type="similarity">
    <text evidence="2">Belongs to the histone deacetylase family.</text>
</comment>
<dbReference type="PANTHER" id="PTHR10625:SF17">
    <property type="entry name" value="HISTONE DEACETYLASE 8"/>
    <property type="match status" value="1"/>
</dbReference>
<name>A0ABV8STH1_9GAMM</name>
<dbReference type="EMBL" id="JBHSDU010000003">
    <property type="protein sequence ID" value="MFC4310826.1"/>
    <property type="molecule type" value="Genomic_DNA"/>
</dbReference>
<dbReference type="InterPro" id="IPR023801">
    <property type="entry name" value="His_deacetylse_dom"/>
</dbReference>
<keyword evidence="5" id="KW-0862">Zinc</keyword>
<dbReference type="PANTHER" id="PTHR10625">
    <property type="entry name" value="HISTONE DEACETYLASE HDAC1-RELATED"/>
    <property type="match status" value="1"/>
</dbReference>
<dbReference type="Proteomes" id="UP001595904">
    <property type="component" value="Unassembled WGS sequence"/>
</dbReference>
<evidence type="ECO:0000313" key="7">
    <source>
        <dbReference type="EMBL" id="MFC4310826.1"/>
    </source>
</evidence>
<keyword evidence="8" id="KW-1185">Reference proteome</keyword>
<reference evidence="8" key="1">
    <citation type="journal article" date="2019" name="Int. J. Syst. Evol. Microbiol.">
        <title>The Global Catalogue of Microorganisms (GCM) 10K type strain sequencing project: providing services to taxonomists for standard genome sequencing and annotation.</title>
        <authorList>
            <consortium name="The Broad Institute Genomics Platform"/>
            <consortium name="The Broad Institute Genome Sequencing Center for Infectious Disease"/>
            <person name="Wu L."/>
            <person name="Ma J."/>
        </authorList>
    </citation>
    <scope>NUCLEOTIDE SEQUENCE [LARGE SCALE GENOMIC DNA]</scope>
    <source>
        <strain evidence="8">CGMCC 1.10759</strain>
    </source>
</reference>
<evidence type="ECO:0000256" key="1">
    <source>
        <dbReference type="ARBA" id="ARBA00001947"/>
    </source>
</evidence>
<evidence type="ECO:0000256" key="4">
    <source>
        <dbReference type="ARBA" id="ARBA00022801"/>
    </source>
</evidence>
<proteinExistence type="inferred from homology"/>
<comment type="caution">
    <text evidence="7">The sequence shown here is derived from an EMBL/GenBank/DDBJ whole genome shotgun (WGS) entry which is preliminary data.</text>
</comment>
<evidence type="ECO:0000256" key="5">
    <source>
        <dbReference type="ARBA" id="ARBA00022833"/>
    </source>
</evidence>
<keyword evidence="4" id="KW-0378">Hydrolase</keyword>
<dbReference type="CDD" id="cd10001">
    <property type="entry name" value="HDAC_classII_APAH"/>
    <property type="match status" value="1"/>
</dbReference>
<dbReference type="Gene3D" id="3.40.800.20">
    <property type="entry name" value="Histone deacetylase domain"/>
    <property type="match status" value="1"/>
</dbReference>
<sequence length="344" mass="37796">MKIIYSDRHRLHAGDKEMYRGQLVPCFEKPERADFVYDAVKARNFGAILEPKEFPVSLIERVHASRYIRFLEKAWDLWSAQGYTNDALPAVWPVRGHRTDIEPDHFAGKFGLYSYDSGTPLTAGTWAAAKTGADIALTAQQIVAGGERAAFALSRPPGHHAGADFFGGYCFINNAAVAAQAFRDNGAKRVVVLDVDYHHGNGTQNIFYDRSDVMFLSIHGDPRTEYPFFLGHADETGSGEGVGYNKNYPLPAGSSNALWFDALGDAVRRINEFKPDALVISLGVDTFADDPISKFQLREPEYLKLGAQIAALGLPTVFILEGGYAVAEIGHNVAHVLRGFEDAV</sequence>
<dbReference type="InterPro" id="IPR023696">
    <property type="entry name" value="Ureohydrolase_dom_sf"/>
</dbReference>
<comment type="cofactor">
    <cofactor evidence="1">
        <name>Zn(2+)</name>
        <dbReference type="ChEBI" id="CHEBI:29105"/>
    </cofactor>
</comment>
<dbReference type="RefSeq" id="WP_380598650.1">
    <property type="nucleotide sequence ID" value="NZ_JBHSDU010000003.1"/>
</dbReference>
<evidence type="ECO:0000256" key="3">
    <source>
        <dbReference type="ARBA" id="ARBA00022723"/>
    </source>
</evidence>
<gene>
    <name evidence="7" type="ORF">ACFPN2_17155</name>
</gene>
<dbReference type="InterPro" id="IPR000286">
    <property type="entry name" value="HDACs"/>
</dbReference>
<keyword evidence="3" id="KW-0479">Metal-binding</keyword>
<accession>A0ABV8STH1</accession>
<evidence type="ECO:0000313" key="8">
    <source>
        <dbReference type="Proteomes" id="UP001595904"/>
    </source>
</evidence>
<evidence type="ECO:0000256" key="2">
    <source>
        <dbReference type="ARBA" id="ARBA00005947"/>
    </source>
</evidence>
<dbReference type="SUPFAM" id="SSF52768">
    <property type="entry name" value="Arginase/deacetylase"/>
    <property type="match status" value="1"/>
</dbReference>